<protein>
    <submittedName>
        <fullName evidence="1">Uncharacterized protein</fullName>
    </submittedName>
</protein>
<sequence length="48" mass="5904">MISRNRRSRWRYRSRRRTKRRWLWAPTSVPSDPCLRCGTGMALRSPER</sequence>
<proteinExistence type="predicted"/>
<dbReference type="EMBL" id="CAJPVJ010026083">
    <property type="protein sequence ID" value="CAG2179173.1"/>
    <property type="molecule type" value="Genomic_DNA"/>
</dbReference>
<dbReference type="Proteomes" id="UP000728032">
    <property type="component" value="Unassembled WGS sequence"/>
</dbReference>
<organism evidence="1">
    <name type="scientific">Oppiella nova</name>
    <dbReference type="NCBI Taxonomy" id="334625"/>
    <lineage>
        <taxon>Eukaryota</taxon>
        <taxon>Metazoa</taxon>
        <taxon>Ecdysozoa</taxon>
        <taxon>Arthropoda</taxon>
        <taxon>Chelicerata</taxon>
        <taxon>Arachnida</taxon>
        <taxon>Acari</taxon>
        <taxon>Acariformes</taxon>
        <taxon>Sarcoptiformes</taxon>
        <taxon>Oribatida</taxon>
        <taxon>Brachypylina</taxon>
        <taxon>Oppioidea</taxon>
        <taxon>Oppiidae</taxon>
        <taxon>Oppiella</taxon>
    </lineage>
</organism>
<dbReference type="EMBL" id="OC940908">
    <property type="protein sequence ID" value="CAD7662037.1"/>
    <property type="molecule type" value="Genomic_DNA"/>
</dbReference>
<dbReference type="AlphaFoldDB" id="A0A7R9QYL7"/>
<gene>
    <name evidence="1" type="ORF">ONB1V03_LOCUS18597</name>
</gene>
<evidence type="ECO:0000313" key="1">
    <source>
        <dbReference type="EMBL" id="CAD7662037.1"/>
    </source>
</evidence>
<keyword evidence="2" id="KW-1185">Reference proteome</keyword>
<name>A0A7R9QYL7_9ACAR</name>
<reference evidence="1" key="1">
    <citation type="submission" date="2020-11" db="EMBL/GenBank/DDBJ databases">
        <authorList>
            <person name="Tran Van P."/>
        </authorList>
    </citation>
    <scope>NUCLEOTIDE SEQUENCE</scope>
</reference>
<accession>A0A7R9QYL7</accession>
<evidence type="ECO:0000313" key="2">
    <source>
        <dbReference type="Proteomes" id="UP000728032"/>
    </source>
</evidence>